<dbReference type="PANTHER" id="PTHR10072">
    <property type="entry name" value="IRON-SULFUR CLUSTER ASSEMBLY PROTEIN"/>
    <property type="match status" value="1"/>
</dbReference>
<dbReference type="SUPFAM" id="SSF89360">
    <property type="entry name" value="HesB-like domain"/>
    <property type="match status" value="1"/>
</dbReference>
<comment type="similarity">
    <text evidence="1">Belongs to the HesB/IscA family.</text>
</comment>
<accession>A0A0M6W6Q8</accession>
<dbReference type="GO" id="GO:0005829">
    <property type="term" value="C:cytosol"/>
    <property type="evidence" value="ECO:0007669"/>
    <property type="project" value="TreeGrafter"/>
</dbReference>
<evidence type="ECO:0000313" key="4">
    <source>
        <dbReference type="Proteomes" id="UP000242301"/>
    </source>
</evidence>
<proteinExistence type="inferred from homology"/>
<evidence type="ECO:0000313" key="3">
    <source>
        <dbReference type="EMBL" id="CRK85430.1"/>
    </source>
</evidence>
<protein>
    <submittedName>
        <fullName evidence="3">Protein SufA</fullName>
    </submittedName>
</protein>
<dbReference type="EMBL" id="CVRF01000004">
    <property type="protein sequence ID" value="CRK85430.1"/>
    <property type="molecule type" value="Genomic_DNA"/>
</dbReference>
<dbReference type="Proteomes" id="UP000242301">
    <property type="component" value="Unassembled WGS sequence"/>
</dbReference>
<feature type="domain" description="Core" evidence="2">
    <location>
        <begin position="18"/>
        <end position="117"/>
    </location>
</feature>
<dbReference type="Gene3D" id="2.60.300.12">
    <property type="entry name" value="HesB-like domain"/>
    <property type="match status" value="1"/>
</dbReference>
<dbReference type="InterPro" id="IPR000361">
    <property type="entry name" value="ATAP_core_dom"/>
</dbReference>
<dbReference type="InterPro" id="IPR017870">
    <property type="entry name" value="FeS_cluster_insertion_CS"/>
</dbReference>
<dbReference type="InterPro" id="IPR035903">
    <property type="entry name" value="HesB-like_dom_sf"/>
</dbReference>
<dbReference type="GO" id="GO:0051537">
    <property type="term" value="F:2 iron, 2 sulfur cluster binding"/>
    <property type="evidence" value="ECO:0007669"/>
    <property type="project" value="TreeGrafter"/>
</dbReference>
<dbReference type="GO" id="GO:0016226">
    <property type="term" value="P:iron-sulfur cluster assembly"/>
    <property type="evidence" value="ECO:0007669"/>
    <property type="project" value="InterPro"/>
</dbReference>
<reference evidence="4" key="1">
    <citation type="submission" date="2015-05" db="EMBL/GenBank/DDBJ databases">
        <authorList>
            <person name="Manzano-Marin A."/>
        </authorList>
    </citation>
    <scope>NUCLEOTIDE SEQUENCE [LARGE SCALE GENOMIC DNA]</scope>
    <source>
        <strain evidence="4">officinalis</strain>
    </source>
</reference>
<dbReference type="STRING" id="1715285.SOFFGTOCOR_0655"/>
<dbReference type="InterPro" id="IPR016092">
    <property type="entry name" value="ATAP"/>
</dbReference>
<sequence length="122" mass="13814">MIGCKKIFSCTKNNWQGITITNNASDQIKKLMIQNHNAKGVLLSIKQYGCAGFSYVFNIIEKPTEKHLLFKLNGAYIYVQEEEMPLIDGTSIDFIQKGFNQIFKFNNPKAQHACRCGESFGV</sequence>
<organism evidence="3 4">
    <name type="scientific">Candidatus Providencia siddallii</name>
    <dbReference type="NCBI Taxonomy" id="1715285"/>
    <lineage>
        <taxon>Bacteria</taxon>
        <taxon>Pseudomonadati</taxon>
        <taxon>Pseudomonadota</taxon>
        <taxon>Gammaproteobacteria</taxon>
        <taxon>Enterobacterales</taxon>
        <taxon>Morganellaceae</taxon>
        <taxon>Providencia</taxon>
    </lineage>
</organism>
<keyword evidence="4" id="KW-1185">Reference proteome</keyword>
<dbReference type="NCBIfam" id="TIGR00049">
    <property type="entry name" value="iron-sulfur cluster assembly accessory protein"/>
    <property type="match status" value="1"/>
</dbReference>
<dbReference type="PROSITE" id="PS01152">
    <property type="entry name" value="HESB"/>
    <property type="match status" value="1"/>
</dbReference>
<gene>
    <name evidence="3" type="primary">sufA</name>
    <name evidence="3" type="ORF">SOFFGTOCOR_0655</name>
</gene>
<evidence type="ECO:0000259" key="2">
    <source>
        <dbReference type="Pfam" id="PF01521"/>
    </source>
</evidence>
<dbReference type="InterPro" id="IPR050322">
    <property type="entry name" value="Fe-S_cluster_asmbl/transfer"/>
</dbReference>
<dbReference type="AlphaFoldDB" id="A0A0M6W6Q8"/>
<dbReference type="Pfam" id="PF01521">
    <property type="entry name" value="Fe-S_biosyn"/>
    <property type="match status" value="1"/>
</dbReference>
<evidence type="ECO:0000256" key="1">
    <source>
        <dbReference type="ARBA" id="ARBA00006718"/>
    </source>
</evidence>
<name>A0A0M6W6Q8_9GAMM</name>
<dbReference type="PANTHER" id="PTHR10072:SF47">
    <property type="entry name" value="PROTEIN SUFA"/>
    <property type="match status" value="1"/>
</dbReference>